<dbReference type="GeneID" id="39595444"/>
<evidence type="ECO:0000313" key="2">
    <source>
        <dbReference type="EMBL" id="RWQ96926.1"/>
    </source>
</evidence>
<feature type="chain" id="PRO_5019012861" description="Secreted protein" evidence="1">
    <location>
        <begin position="22"/>
        <end position="78"/>
    </location>
</feature>
<feature type="signal peptide" evidence="1">
    <location>
        <begin position="1"/>
        <end position="21"/>
    </location>
</feature>
<dbReference type="VEuPathDB" id="FungiDB:C8Q69DRAFT_209605"/>
<evidence type="ECO:0008006" key="4">
    <source>
        <dbReference type="Google" id="ProtNLM"/>
    </source>
</evidence>
<evidence type="ECO:0000256" key="1">
    <source>
        <dbReference type="SAM" id="SignalP"/>
    </source>
</evidence>
<keyword evidence="3" id="KW-1185">Reference proteome</keyword>
<name>A0A443HYP5_BYSSP</name>
<dbReference type="EMBL" id="RCNU01000003">
    <property type="protein sequence ID" value="RWQ96926.1"/>
    <property type="molecule type" value="Genomic_DNA"/>
</dbReference>
<comment type="caution">
    <text evidence="2">The sequence shown here is derived from an EMBL/GenBank/DDBJ whole genome shotgun (WGS) entry which is preliminary data.</text>
</comment>
<keyword evidence="1" id="KW-0732">Signal</keyword>
<dbReference type="AlphaFoldDB" id="A0A443HYP5"/>
<protein>
    <recommendedName>
        <fullName evidence="4">Secreted protein</fullName>
    </recommendedName>
</protein>
<dbReference type="RefSeq" id="XP_028486571.1">
    <property type="nucleotide sequence ID" value="XM_028626167.1"/>
</dbReference>
<sequence>MYYRRTVNLWLGLCCICTVISELDDTYDWNMRDCGIVVLQDDVSIRSRSPVQYQHEANADIIGLVLLHTLDQWHSGRQ</sequence>
<organism evidence="2 3">
    <name type="scientific">Byssochlamys spectabilis</name>
    <name type="common">Paecilomyces variotii</name>
    <dbReference type="NCBI Taxonomy" id="264951"/>
    <lineage>
        <taxon>Eukaryota</taxon>
        <taxon>Fungi</taxon>
        <taxon>Dikarya</taxon>
        <taxon>Ascomycota</taxon>
        <taxon>Pezizomycotina</taxon>
        <taxon>Eurotiomycetes</taxon>
        <taxon>Eurotiomycetidae</taxon>
        <taxon>Eurotiales</taxon>
        <taxon>Thermoascaceae</taxon>
        <taxon>Paecilomyces</taxon>
    </lineage>
</organism>
<accession>A0A443HYP5</accession>
<proteinExistence type="predicted"/>
<dbReference type="Proteomes" id="UP000283841">
    <property type="component" value="Unassembled WGS sequence"/>
</dbReference>
<reference evidence="2 3" key="1">
    <citation type="journal article" date="2018" name="Front. Microbiol.">
        <title>Genomic and genetic insights into a cosmopolitan fungus, Paecilomyces variotii (Eurotiales).</title>
        <authorList>
            <person name="Urquhart A.S."/>
            <person name="Mondo S.J."/>
            <person name="Makela M.R."/>
            <person name="Hane J.K."/>
            <person name="Wiebenga A."/>
            <person name="He G."/>
            <person name="Mihaltcheva S."/>
            <person name="Pangilinan J."/>
            <person name="Lipzen A."/>
            <person name="Barry K."/>
            <person name="de Vries R.P."/>
            <person name="Grigoriev I.V."/>
            <person name="Idnurm A."/>
        </authorList>
    </citation>
    <scope>NUCLEOTIDE SEQUENCE [LARGE SCALE GENOMIC DNA]</scope>
    <source>
        <strain evidence="2 3">CBS 101075</strain>
    </source>
</reference>
<gene>
    <name evidence="2" type="ORF">C8Q69DRAFT_209605</name>
</gene>
<evidence type="ECO:0000313" key="3">
    <source>
        <dbReference type="Proteomes" id="UP000283841"/>
    </source>
</evidence>